<comment type="caution">
    <text evidence="2">The sequence shown here is derived from an EMBL/GenBank/DDBJ whole genome shotgun (WGS) entry which is preliminary data.</text>
</comment>
<evidence type="ECO:0000256" key="1">
    <source>
        <dbReference type="SAM" id="MobiDB-lite"/>
    </source>
</evidence>
<dbReference type="EMBL" id="BARS01007906">
    <property type="protein sequence ID" value="GAF71007.1"/>
    <property type="molecule type" value="Genomic_DNA"/>
</dbReference>
<gene>
    <name evidence="2" type="ORF">S01H1_15147</name>
</gene>
<name>X0S524_9ZZZZ</name>
<accession>X0S524</accession>
<dbReference type="Gene3D" id="2.130.10.10">
    <property type="entry name" value="YVTN repeat-like/Quinoprotein amine dehydrogenase"/>
    <property type="match status" value="1"/>
</dbReference>
<sequence>VEGAEPADGKVGKALRFAPPTPAAKLPASKPAAAPKAPAPKRPAAKRRGYYVQHHWSKDLPLTVRAMVQAGETLFIAGPPDVLDEDEARAGLARPEIKARIAEQDAALMGRKGALLWVVSTKDGGKLAEMKLAVPPVWDGMAAAGGRLYLATVDGKVVCLAGK</sequence>
<feature type="non-terminal residue" evidence="2">
    <location>
        <position position="1"/>
    </location>
</feature>
<protein>
    <submittedName>
        <fullName evidence="2">Uncharacterized protein</fullName>
    </submittedName>
</protein>
<reference evidence="2" key="1">
    <citation type="journal article" date="2014" name="Front. Microbiol.">
        <title>High frequency of phylogenetically diverse reductive dehalogenase-homologous genes in deep subseafloor sedimentary metagenomes.</title>
        <authorList>
            <person name="Kawai M."/>
            <person name="Futagami T."/>
            <person name="Toyoda A."/>
            <person name="Takaki Y."/>
            <person name="Nishi S."/>
            <person name="Hori S."/>
            <person name="Arai W."/>
            <person name="Tsubouchi T."/>
            <person name="Morono Y."/>
            <person name="Uchiyama I."/>
            <person name="Ito T."/>
            <person name="Fujiyama A."/>
            <person name="Inagaki F."/>
            <person name="Takami H."/>
        </authorList>
    </citation>
    <scope>NUCLEOTIDE SEQUENCE</scope>
    <source>
        <strain evidence="2">Expedition CK06-06</strain>
    </source>
</reference>
<feature type="region of interest" description="Disordered" evidence="1">
    <location>
        <begin position="1"/>
        <end position="48"/>
    </location>
</feature>
<organism evidence="2">
    <name type="scientific">marine sediment metagenome</name>
    <dbReference type="NCBI Taxonomy" id="412755"/>
    <lineage>
        <taxon>unclassified sequences</taxon>
        <taxon>metagenomes</taxon>
        <taxon>ecological metagenomes</taxon>
    </lineage>
</organism>
<dbReference type="InterPro" id="IPR015943">
    <property type="entry name" value="WD40/YVTN_repeat-like_dom_sf"/>
</dbReference>
<dbReference type="AlphaFoldDB" id="X0S524"/>
<proteinExistence type="predicted"/>
<feature type="compositionally biased region" description="Low complexity" evidence="1">
    <location>
        <begin position="23"/>
        <end position="36"/>
    </location>
</feature>
<evidence type="ECO:0000313" key="2">
    <source>
        <dbReference type="EMBL" id="GAF71007.1"/>
    </source>
</evidence>